<reference evidence="1 2" key="1">
    <citation type="submission" date="2018-08" db="EMBL/GenBank/DDBJ databases">
        <title>Chitinophagaceae sp. K23C18032701, a novel bacterium isolated from forest soil.</title>
        <authorList>
            <person name="Wang C."/>
        </authorList>
    </citation>
    <scope>NUCLEOTIDE SEQUENCE [LARGE SCALE GENOMIC DNA]</scope>
    <source>
        <strain evidence="1 2">K23C18032701</strain>
    </source>
</reference>
<keyword evidence="2" id="KW-1185">Reference proteome</keyword>
<gene>
    <name evidence="1" type="ORF">DXN05_18180</name>
</gene>
<dbReference type="EMBL" id="QTJU01000007">
    <property type="protein sequence ID" value="RFM26913.1"/>
    <property type="molecule type" value="Genomic_DNA"/>
</dbReference>
<protein>
    <submittedName>
        <fullName evidence="1">Uncharacterized protein</fullName>
    </submittedName>
</protein>
<dbReference type="Proteomes" id="UP000261284">
    <property type="component" value="Unassembled WGS sequence"/>
</dbReference>
<proteinExistence type="predicted"/>
<name>A0A3E1NG23_9BACT</name>
<organism evidence="1 2">
    <name type="scientific">Deminuibacter soli</name>
    <dbReference type="NCBI Taxonomy" id="2291815"/>
    <lineage>
        <taxon>Bacteria</taxon>
        <taxon>Pseudomonadati</taxon>
        <taxon>Bacteroidota</taxon>
        <taxon>Chitinophagia</taxon>
        <taxon>Chitinophagales</taxon>
        <taxon>Chitinophagaceae</taxon>
        <taxon>Deminuibacter</taxon>
    </lineage>
</organism>
<dbReference type="AlphaFoldDB" id="A0A3E1NG23"/>
<accession>A0A3E1NG23</accession>
<evidence type="ECO:0000313" key="2">
    <source>
        <dbReference type="Proteomes" id="UP000261284"/>
    </source>
</evidence>
<sequence length="201" mass="23398">MIFMINFKKEVAKELPYNREQYLDFFDDDSSDLSIVWYGISFQLSSPIERNDLMLTTFVEMYERLLNNIITKLDNGGCWIVNHEDKDLAWFPNNENNLNHLRTFFKESEIPGTSKGALVISKSNLFRLVHDLLLYPYVVLNKDGFLYKDLNISHGELKFIIKISGHLNVDFLCTDLAILREIIDENNSNAFIIKAYRGTSL</sequence>
<evidence type="ECO:0000313" key="1">
    <source>
        <dbReference type="EMBL" id="RFM26913.1"/>
    </source>
</evidence>
<comment type="caution">
    <text evidence="1">The sequence shown here is derived from an EMBL/GenBank/DDBJ whole genome shotgun (WGS) entry which is preliminary data.</text>
</comment>